<organism evidence="1 2">
    <name type="scientific">Marinimicrobium koreense</name>
    <dbReference type="NCBI Taxonomy" id="306545"/>
    <lineage>
        <taxon>Bacteria</taxon>
        <taxon>Pseudomonadati</taxon>
        <taxon>Pseudomonadota</taxon>
        <taxon>Gammaproteobacteria</taxon>
        <taxon>Cellvibrionales</taxon>
        <taxon>Cellvibrionaceae</taxon>
        <taxon>Marinimicrobium</taxon>
    </lineage>
</organism>
<proteinExistence type="predicted"/>
<protein>
    <submittedName>
        <fullName evidence="1">Cysteine-rich CPXCG protein</fullName>
    </submittedName>
</protein>
<dbReference type="InterPro" id="IPR025990">
    <property type="entry name" value="zinc_ribbon_bacterial"/>
</dbReference>
<reference evidence="1 2" key="1">
    <citation type="submission" date="2018-11" db="EMBL/GenBank/DDBJ databases">
        <title>Genomic Encyclopedia of Type Strains, Phase IV (KMG-IV): sequencing the most valuable type-strain genomes for metagenomic binning, comparative biology and taxonomic classification.</title>
        <authorList>
            <person name="Goeker M."/>
        </authorList>
    </citation>
    <scope>NUCLEOTIDE SEQUENCE [LARGE SCALE GENOMIC DNA]</scope>
    <source>
        <strain evidence="1 2">DSM 16974</strain>
    </source>
</reference>
<name>A0A3N1NZM8_9GAMM</name>
<dbReference type="Proteomes" id="UP000273643">
    <property type="component" value="Unassembled WGS sequence"/>
</dbReference>
<evidence type="ECO:0000313" key="1">
    <source>
        <dbReference type="EMBL" id="ROQ21583.1"/>
    </source>
</evidence>
<comment type="caution">
    <text evidence="1">The sequence shown here is derived from an EMBL/GenBank/DDBJ whole genome shotgun (WGS) entry which is preliminary data.</text>
</comment>
<dbReference type="EMBL" id="RJUK01000001">
    <property type="protein sequence ID" value="ROQ21583.1"/>
    <property type="molecule type" value="Genomic_DNA"/>
</dbReference>
<dbReference type="PIRSF" id="PIRSF037225">
    <property type="entry name" value="UCP037225"/>
    <property type="match status" value="1"/>
</dbReference>
<dbReference type="AlphaFoldDB" id="A0A3N1NZM8"/>
<accession>A0A3N1NZM8</accession>
<dbReference type="RefSeq" id="WP_024461539.1">
    <property type="nucleotide sequence ID" value="NZ_RJUK01000001.1"/>
</dbReference>
<dbReference type="Pfam" id="PF14255">
    <property type="entry name" value="Zn_ribbon_21"/>
    <property type="match status" value="1"/>
</dbReference>
<keyword evidence="2" id="KW-1185">Reference proteome</keyword>
<dbReference type="InterPro" id="IPR017143">
    <property type="entry name" value="UCP037225"/>
</dbReference>
<evidence type="ECO:0000313" key="2">
    <source>
        <dbReference type="Proteomes" id="UP000273643"/>
    </source>
</evidence>
<sequence length="63" mass="7221">MSEQIEKNIHCPYCDEVITLLIDPSISEQSYVEDCQVCCQPINVDVVIDETEAVEVYARQENE</sequence>
<dbReference type="OrthoDB" id="9814566at2"/>
<gene>
    <name evidence="1" type="ORF">EDC38_2209</name>
</gene>